<proteinExistence type="predicted"/>
<comment type="caution">
    <text evidence="2">The sequence shown here is derived from an EMBL/GenBank/DDBJ whole genome shotgun (WGS) entry which is preliminary data.</text>
</comment>
<dbReference type="Proteomes" id="UP001419268">
    <property type="component" value="Unassembled WGS sequence"/>
</dbReference>
<keyword evidence="3" id="KW-1185">Reference proteome</keyword>
<sequence length="244" mass="28476">MKPSPSPIRFRLLNSLPWFLHQVIISRHSRSFLHAFPLVDIGYSLPSSRCSFSSLMISCYALFLSHDFFSCFVQITFKSRSHVLSFTRSSSHEASPRMKTFSLSLGFEMKKKIDGRLAFLLYECISVFVKGCKTTYQGYSRKTSSRLGINEEMKMKVQTAICNFNVSFLYGYFLLHYVLSSMHLYRYRLLFIDMHKVRGRVYFSRIVSLVFIYGDAWPHFLMVSNGEKNVVELEKIIWSSCYLV</sequence>
<keyword evidence="1" id="KW-0472">Membrane</keyword>
<name>A0AAP0EJ41_9MAGN</name>
<keyword evidence="1" id="KW-0812">Transmembrane</keyword>
<feature type="transmembrane region" description="Helical" evidence="1">
    <location>
        <begin position="199"/>
        <end position="218"/>
    </location>
</feature>
<evidence type="ECO:0000256" key="1">
    <source>
        <dbReference type="SAM" id="Phobius"/>
    </source>
</evidence>
<gene>
    <name evidence="2" type="ORF">Scep_025900</name>
</gene>
<dbReference type="AlphaFoldDB" id="A0AAP0EJ41"/>
<evidence type="ECO:0008006" key="4">
    <source>
        <dbReference type="Google" id="ProtNLM"/>
    </source>
</evidence>
<evidence type="ECO:0000313" key="2">
    <source>
        <dbReference type="EMBL" id="KAK9094431.1"/>
    </source>
</evidence>
<organism evidence="2 3">
    <name type="scientific">Stephania cephalantha</name>
    <dbReference type="NCBI Taxonomy" id="152367"/>
    <lineage>
        <taxon>Eukaryota</taxon>
        <taxon>Viridiplantae</taxon>
        <taxon>Streptophyta</taxon>
        <taxon>Embryophyta</taxon>
        <taxon>Tracheophyta</taxon>
        <taxon>Spermatophyta</taxon>
        <taxon>Magnoliopsida</taxon>
        <taxon>Ranunculales</taxon>
        <taxon>Menispermaceae</taxon>
        <taxon>Menispermoideae</taxon>
        <taxon>Cissampelideae</taxon>
        <taxon>Stephania</taxon>
    </lineage>
</organism>
<reference evidence="2 3" key="1">
    <citation type="submission" date="2024-01" db="EMBL/GenBank/DDBJ databases">
        <title>Genome assemblies of Stephania.</title>
        <authorList>
            <person name="Yang L."/>
        </authorList>
    </citation>
    <scope>NUCLEOTIDE SEQUENCE [LARGE SCALE GENOMIC DNA]</scope>
    <source>
        <strain evidence="2">JXDWG</strain>
        <tissue evidence="2">Leaf</tissue>
    </source>
</reference>
<dbReference type="EMBL" id="JBBNAG010000011">
    <property type="protein sequence ID" value="KAK9094431.1"/>
    <property type="molecule type" value="Genomic_DNA"/>
</dbReference>
<evidence type="ECO:0000313" key="3">
    <source>
        <dbReference type="Proteomes" id="UP001419268"/>
    </source>
</evidence>
<feature type="transmembrane region" description="Helical" evidence="1">
    <location>
        <begin position="160"/>
        <end position="179"/>
    </location>
</feature>
<protein>
    <recommendedName>
        <fullName evidence="4">Transmembrane protein</fullName>
    </recommendedName>
</protein>
<keyword evidence="1" id="KW-1133">Transmembrane helix</keyword>
<accession>A0AAP0EJ41</accession>